<keyword evidence="1" id="KW-0472">Membrane</keyword>
<evidence type="ECO:0000256" key="1">
    <source>
        <dbReference type="SAM" id="Phobius"/>
    </source>
</evidence>
<organism evidence="2 3">
    <name type="scientific">Eupransor demetentiae</name>
    <dbReference type="NCBI Taxonomy" id="3109584"/>
    <lineage>
        <taxon>Bacteria</taxon>
        <taxon>Bacillati</taxon>
        <taxon>Bacillota</taxon>
        <taxon>Bacilli</taxon>
        <taxon>Lactobacillales</taxon>
        <taxon>Lactobacillaceae</taxon>
        <taxon>Eupransor</taxon>
    </lineage>
</organism>
<feature type="transmembrane region" description="Helical" evidence="1">
    <location>
        <begin position="28"/>
        <end position="48"/>
    </location>
</feature>
<protein>
    <recommendedName>
        <fullName evidence="4">DUF3278 domain-containing protein</fullName>
    </recommendedName>
</protein>
<comment type="caution">
    <text evidence="2">The sequence shown here is derived from an EMBL/GenBank/DDBJ whole genome shotgun (WGS) entry which is preliminary data.</text>
</comment>
<dbReference type="RefSeq" id="WP_349641036.1">
    <property type="nucleotide sequence ID" value="NZ_CAWVOH010000001.1"/>
</dbReference>
<reference evidence="2 3" key="1">
    <citation type="submission" date="2024-01" db="EMBL/GenBank/DDBJ databases">
        <authorList>
            <person name="Botero Cardona J."/>
        </authorList>
    </citation>
    <scope>NUCLEOTIDE SEQUENCE [LARGE SCALE GENOMIC DNA]</scope>
    <source>
        <strain evidence="2 3">LMG 33000</strain>
    </source>
</reference>
<keyword evidence="1" id="KW-0812">Transmembrane</keyword>
<gene>
    <name evidence="2" type="ORF">R54876_GBNLAHCA_00022</name>
</gene>
<dbReference type="EMBL" id="CAWVOH010000001">
    <property type="protein sequence ID" value="CAK8053468.1"/>
    <property type="molecule type" value="Genomic_DNA"/>
</dbReference>
<accession>A0ABM9N2V2</accession>
<name>A0ABM9N2V2_9LACO</name>
<evidence type="ECO:0000313" key="3">
    <source>
        <dbReference type="Proteomes" id="UP001314241"/>
    </source>
</evidence>
<feature type="transmembrane region" description="Helical" evidence="1">
    <location>
        <begin position="138"/>
        <end position="157"/>
    </location>
</feature>
<keyword evidence="1" id="KW-1133">Transmembrane helix</keyword>
<evidence type="ECO:0000313" key="2">
    <source>
        <dbReference type="EMBL" id="CAK8053468.1"/>
    </source>
</evidence>
<keyword evidence="3" id="KW-1185">Reference proteome</keyword>
<feature type="transmembrane region" description="Helical" evidence="1">
    <location>
        <begin position="60"/>
        <end position="79"/>
    </location>
</feature>
<evidence type="ECO:0008006" key="4">
    <source>
        <dbReference type="Google" id="ProtNLM"/>
    </source>
</evidence>
<feature type="transmembrane region" description="Helical" evidence="1">
    <location>
        <begin position="108"/>
        <end position="126"/>
    </location>
</feature>
<sequence>MNTFKYLFGTIPSSITVNEYRKIYCHRIIFSITSAYLFMFISALIAPVTAKSEYTFTGKLIFLASMFVFFALLTVFYCVRMYKLSDKEVLEKKINATDERRVQNEMKAYRVSVITMSYVSTLFWAYYMFEGPEHLANIFWWFLMGNVWLSIITRTLLNKYN</sequence>
<dbReference type="Proteomes" id="UP001314241">
    <property type="component" value="Unassembled WGS sequence"/>
</dbReference>
<proteinExistence type="predicted"/>